<dbReference type="Proteomes" id="UP000076798">
    <property type="component" value="Unassembled WGS sequence"/>
</dbReference>
<keyword evidence="2" id="KW-1185">Reference proteome</keyword>
<organism evidence="1 2">
    <name type="scientific">Sistotremastrum suecicum HHB10207 ss-3</name>
    <dbReference type="NCBI Taxonomy" id="1314776"/>
    <lineage>
        <taxon>Eukaryota</taxon>
        <taxon>Fungi</taxon>
        <taxon>Dikarya</taxon>
        <taxon>Basidiomycota</taxon>
        <taxon>Agaricomycotina</taxon>
        <taxon>Agaricomycetes</taxon>
        <taxon>Sistotremastrales</taxon>
        <taxon>Sistotremastraceae</taxon>
        <taxon>Sistotremastrum</taxon>
    </lineage>
</organism>
<evidence type="ECO:0000313" key="1">
    <source>
        <dbReference type="EMBL" id="KZT32077.1"/>
    </source>
</evidence>
<sequence length="232" mass="26694">MGGDPNEMDTSVIQTISMNWPPNRRHTCEFYFSLIAYTVSILSQTCQRCTSASAMSSATKQVRRSSRRYIARHLCTCEEVSEAPVNGSMVSLMDSKGFKEARERLPICREFEGWMTKDPPIYNTVWLLKNYLLAEDVIGKDICERAYGFHNCLDGIELKNLKLVYKILLLEPGAKPLELWDVMLSERVFEYAEERTSMKGKERALYRRLMKGDHSVPVIGYMFNLGEYPDSE</sequence>
<dbReference type="OrthoDB" id="4851849at2759"/>
<protein>
    <submittedName>
        <fullName evidence="1">Uncharacterized protein</fullName>
    </submittedName>
</protein>
<evidence type="ECO:0000313" key="2">
    <source>
        <dbReference type="Proteomes" id="UP000076798"/>
    </source>
</evidence>
<reference evidence="1 2" key="1">
    <citation type="journal article" date="2016" name="Mol. Biol. Evol.">
        <title>Comparative Genomics of Early-Diverging Mushroom-Forming Fungi Provides Insights into the Origins of Lignocellulose Decay Capabilities.</title>
        <authorList>
            <person name="Nagy L.G."/>
            <person name="Riley R."/>
            <person name="Tritt A."/>
            <person name="Adam C."/>
            <person name="Daum C."/>
            <person name="Floudas D."/>
            <person name="Sun H."/>
            <person name="Yadav J.S."/>
            <person name="Pangilinan J."/>
            <person name="Larsson K.H."/>
            <person name="Matsuura K."/>
            <person name="Barry K."/>
            <person name="Labutti K."/>
            <person name="Kuo R."/>
            <person name="Ohm R.A."/>
            <person name="Bhattacharya S.S."/>
            <person name="Shirouzu T."/>
            <person name="Yoshinaga Y."/>
            <person name="Martin F.M."/>
            <person name="Grigoriev I.V."/>
            <person name="Hibbett D.S."/>
        </authorList>
    </citation>
    <scope>NUCLEOTIDE SEQUENCE [LARGE SCALE GENOMIC DNA]</scope>
    <source>
        <strain evidence="1 2">HHB10207 ss-3</strain>
    </source>
</reference>
<name>A0A165XD69_9AGAM</name>
<accession>A0A165XD69</accession>
<dbReference type="AlphaFoldDB" id="A0A165XD69"/>
<proteinExistence type="predicted"/>
<dbReference type="EMBL" id="KV428392">
    <property type="protein sequence ID" value="KZT32077.1"/>
    <property type="molecule type" value="Genomic_DNA"/>
</dbReference>
<gene>
    <name evidence="1" type="ORF">SISSUDRAFT_586244</name>
</gene>
<dbReference type="STRING" id="1314776.A0A165XD69"/>